<dbReference type="SUPFAM" id="SSF47384">
    <property type="entry name" value="Homodimeric domain of signal transducing histidine kinase"/>
    <property type="match status" value="1"/>
</dbReference>
<feature type="domain" description="HPt" evidence="16">
    <location>
        <begin position="1"/>
        <end position="104"/>
    </location>
</feature>
<dbReference type="SMART" id="SM00387">
    <property type="entry name" value="HATPase_c"/>
    <property type="match status" value="1"/>
</dbReference>
<evidence type="ECO:0000256" key="13">
    <source>
        <dbReference type="SAM" id="MobiDB-lite"/>
    </source>
</evidence>
<keyword evidence="10" id="KW-0902">Two-component regulatory system</keyword>
<evidence type="ECO:0000256" key="7">
    <source>
        <dbReference type="ARBA" id="ARBA00022741"/>
    </source>
</evidence>
<evidence type="ECO:0000313" key="18">
    <source>
        <dbReference type="Proteomes" id="UP001598130"/>
    </source>
</evidence>
<dbReference type="InterPro" id="IPR051315">
    <property type="entry name" value="Bact_Chemotaxis_CheA"/>
</dbReference>
<dbReference type="InterPro" id="IPR004105">
    <property type="entry name" value="CheA-like_dim"/>
</dbReference>
<dbReference type="SMART" id="SM00073">
    <property type="entry name" value="HPT"/>
    <property type="match status" value="1"/>
</dbReference>
<comment type="caution">
    <text evidence="17">The sequence shown here is derived from an EMBL/GenBank/DDBJ whole genome shotgun (WGS) entry which is preliminary data.</text>
</comment>
<dbReference type="SMART" id="SM00260">
    <property type="entry name" value="CheW"/>
    <property type="match status" value="1"/>
</dbReference>
<evidence type="ECO:0000256" key="2">
    <source>
        <dbReference type="ARBA" id="ARBA00012438"/>
    </source>
</evidence>
<dbReference type="CDD" id="cd00731">
    <property type="entry name" value="CheA_reg"/>
    <property type="match status" value="1"/>
</dbReference>
<keyword evidence="7" id="KW-0547">Nucleotide-binding</keyword>
<dbReference type="SUPFAM" id="SSF50341">
    <property type="entry name" value="CheW-like"/>
    <property type="match status" value="1"/>
</dbReference>
<dbReference type="PANTHER" id="PTHR43395:SF10">
    <property type="entry name" value="CHEMOTAXIS PROTEIN CHEA"/>
    <property type="match status" value="1"/>
</dbReference>
<dbReference type="InterPro" id="IPR002545">
    <property type="entry name" value="CheW-lke_dom"/>
</dbReference>
<dbReference type="CDD" id="cd00088">
    <property type="entry name" value="HPT"/>
    <property type="match status" value="1"/>
</dbReference>
<evidence type="ECO:0000313" key="17">
    <source>
        <dbReference type="EMBL" id="MFD3264120.1"/>
    </source>
</evidence>
<dbReference type="InterPro" id="IPR036641">
    <property type="entry name" value="HPT_dom_sf"/>
</dbReference>
<dbReference type="InterPro" id="IPR037006">
    <property type="entry name" value="CheA-like_homodim_sf"/>
</dbReference>
<evidence type="ECO:0000256" key="4">
    <source>
        <dbReference type="ARBA" id="ARBA00022500"/>
    </source>
</evidence>
<dbReference type="RefSeq" id="WP_377369549.1">
    <property type="nucleotide sequence ID" value="NZ_JAOTJD010000014.1"/>
</dbReference>
<name>A0ABW6CM10_9CAUL</name>
<dbReference type="SMART" id="SM01231">
    <property type="entry name" value="H-kinase_dim"/>
    <property type="match status" value="1"/>
</dbReference>
<evidence type="ECO:0000259" key="16">
    <source>
        <dbReference type="PROSITE" id="PS50894"/>
    </source>
</evidence>
<dbReference type="InterPro" id="IPR036890">
    <property type="entry name" value="HATPase_C_sf"/>
</dbReference>
<keyword evidence="6" id="KW-0808">Transferase</keyword>
<keyword evidence="8" id="KW-0418">Kinase</keyword>
<dbReference type="Pfam" id="PF01584">
    <property type="entry name" value="CheW"/>
    <property type="match status" value="1"/>
</dbReference>
<evidence type="ECO:0000256" key="12">
    <source>
        <dbReference type="PROSITE-ProRule" id="PRU00110"/>
    </source>
</evidence>
<dbReference type="Proteomes" id="UP001598130">
    <property type="component" value="Unassembled WGS sequence"/>
</dbReference>
<feature type="compositionally biased region" description="Low complexity" evidence="13">
    <location>
        <begin position="278"/>
        <end position="288"/>
    </location>
</feature>
<comment type="function">
    <text evidence="11">Involved in the transmission of sensory signals from the chemoreceptors to the flagellar motors. CheA is autophosphorylated; it can transfer its phosphate group to either CheB or CheY.</text>
</comment>
<dbReference type="Gene3D" id="3.30.565.10">
    <property type="entry name" value="Histidine kinase-like ATPase, C-terminal domain"/>
    <property type="match status" value="1"/>
</dbReference>
<reference evidence="17 18" key="1">
    <citation type="submission" date="2022-09" db="EMBL/GenBank/DDBJ databases">
        <title>New species of Phenylobacterium.</title>
        <authorList>
            <person name="Mieszkin S."/>
        </authorList>
    </citation>
    <scope>NUCLEOTIDE SEQUENCE [LARGE SCALE GENOMIC DNA]</scope>
    <source>
        <strain evidence="17 18">HK31-G</strain>
    </source>
</reference>
<dbReference type="Pfam" id="PF01627">
    <property type="entry name" value="Hpt"/>
    <property type="match status" value="1"/>
</dbReference>
<dbReference type="EMBL" id="JAOTJD010000014">
    <property type="protein sequence ID" value="MFD3264120.1"/>
    <property type="molecule type" value="Genomic_DNA"/>
</dbReference>
<accession>A0ABW6CM10</accession>
<gene>
    <name evidence="17" type="ORF">OCL97_09115</name>
</gene>
<keyword evidence="5 12" id="KW-0597">Phosphoprotein</keyword>
<dbReference type="CDD" id="cd16916">
    <property type="entry name" value="HATPase_CheA-like"/>
    <property type="match status" value="1"/>
</dbReference>
<evidence type="ECO:0000256" key="5">
    <source>
        <dbReference type="ARBA" id="ARBA00022553"/>
    </source>
</evidence>
<dbReference type="EC" id="2.7.13.3" evidence="2"/>
<organism evidence="17 18">
    <name type="scientific">Phenylobacterium ferrooxidans</name>
    <dbReference type="NCBI Taxonomy" id="2982689"/>
    <lineage>
        <taxon>Bacteria</taxon>
        <taxon>Pseudomonadati</taxon>
        <taxon>Pseudomonadota</taxon>
        <taxon>Alphaproteobacteria</taxon>
        <taxon>Caulobacterales</taxon>
        <taxon>Caulobacteraceae</taxon>
        <taxon>Phenylobacterium</taxon>
    </lineage>
</organism>
<dbReference type="InterPro" id="IPR005467">
    <property type="entry name" value="His_kinase_dom"/>
</dbReference>
<dbReference type="InterPro" id="IPR036061">
    <property type="entry name" value="CheW-like_dom_sf"/>
</dbReference>
<dbReference type="Gene3D" id="2.30.30.40">
    <property type="entry name" value="SH3 Domains"/>
    <property type="match status" value="1"/>
</dbReference>
<evidence type="ECO:0000256" key="3">
    <source>
        <dbReference type="ARBA" id="ARBA00021495"/>
    </source>
</evidence>
<evidence type="ECO:0000256" key="11">
    <source>
        <dbReference type="ARBA" id="ARBA00035100"/>
    </source>
</evidence>
<dbReference type="Gene3D" id="1.20.120.160">
    <property type="entry name" value="HPT domain"/>
    <property type="match status" value="1"/>
</dbReference>
<comment type="catalytic activity">
    <reaction evidence="1">
        <text>ATP + protein L-histidine = ADP + protein N-phospho-L-histidine.</text>
        <dbReference type="EC" id="2.7.13.3"/>
    </reaction>
</comment>
<evidence type="ECO:0000256" key="6">
    <source>
        <dbReference type="ARBA" id="ARBA00022679"/>
    </source>
</evidence>
<feature type="domain" description="Histidine kinase" evidence="14">
    <location>
        <begin position="429"/>
        <end position="632"/>
    </location>
</feature>
<keyword evidence="4" id="KW-0145">Chemotaxis</keyword>
<keyword evidence="18" id="KW-1185">Reference proteome</keyword>
<dbReference type="PROSITE" id="PS50894">
    <property type="entry name" value="HPT"/>
    <property type="match status" value="1"/>
</dbReference>
<feature type="region of interest" description="Disordered" evidence="13">
    <location>
        <begin position="278"/>
        <end position="297"/>
    </location>
</feature>
<dbReference type="SUPFAM" id="SSF47226">
    <property type="entry name" value="Histidine-containing phosphotransfer domain, HPT domain"/>
    <property type="match status" value="1"/>
</dbReference>
<dbReference type="PROSITE" id="PS50851">
    <property type="entry name" value="CHEW"/>
    <property type="match status" value="1"/>
</dbReference>
<feature type="modified residue" description="Phosphohistidine" evidence="12">
    <location>
        <position position="47"/>
    </location>
</feature>
<protein>
    <recommendedName>
        <fullName evidence="3">Chemotaxis protein CheA</fullName>
        <ecNumber evidence="2">2.7.13.3</ecNumber>
    </recommendedName>
</protein>
<evidence type="ECO:0000259" key="15">
    <source>
        <dbReference type="PROSITE" id="PS50851"/>
    </source>
</evidence>
<evidence type="ECO:0000256" key="8">
    <source>
        <dbReference type="ARBA" id="ARBA00022777"/>
    </source>
</evidence>
<dbReference type="PANTHER" id="PTHR43395">
    <property type="entry name" value="SENSOR HISTIDINE KINASE CHEA"/>
    <property type="match status" value="1"/>
</dbReference>
<evidence type="ECO:0000256" key="1">
    <source>
        <dbReference type="ARBA" id="ARBA00000085"/>
    </source>
</evidence>
<dbReference type="PRINTS" id="PR00344">
    <property type="entry name" value="BCTRLSENSOR"/>
</dbReference>
<feature type="domain" description="CheW-like" evidence="15">
    <location>
        <begin position="634"/>
        <end position="770"/>
    </location>
</feature>
<dbReference type="InterPro" id="IPR004358">
    <property type="entry name" value="Sig_transdc_His_kin-like_C"/>
</dbReference>
<dbReference type="InterPro" id="IPR003594">
    <property type="entry name" value="HATPase_dom"/>
</dbReference>
<dbReference type="InterPro" id="IPR036097">
    <property type="entry name" value="HisK_dim/P_sf"/>
</dbReference>
<sequence length="783" mass="82736">MDPFESIKQTFFQECDELLTDAEQGLLAMESGEADDETINAVFRAVHSVKGGAGAFGLEDLIRFAHVFETVMDEIRSGKMELTDDVAKTLLRAFDVLADHVAAARDGGKVEEGRSQGAYSELRGLIGGEEEDDDLGGGGDEDFGFVPLTLSIEGDEAPGGFIDLDAQNAEAQAELPVGEAAQGDSLSCWMIEFSPKSEMYAKANEAGLVLRELARLGETRVTLIDEALPPLDQLAAEQAYVSWRIQLFTDSDEASIREVFEFVEDDCNLIITRDGADPAAAEPQAADDGLSDDDRAAAASATADLDIAALLARVGGGEAPAEPEAAPEIVAEAPAEAPAEDVAALIARAQSVAPAPAPKPAAPAPVAAPPAAAANAAPTAAASVTIRVDLDRVDRLINAVGELVIQQAMLSQRVLESGLARSSNVALGLEDLELLTREIQDSVMAIRAQPVKSVFQRMPRLAREVADMTGKRVKLVMEGEGTEVDKTVIERLADPITHMLRNAIDHGLEDPEGRAAAGKPAEGLVRLRALHRGGRIVIELQDDGRGINRPRVRGIAVDRGLITEDQVLSDEEIDNLIFLPGFSTAEVISDISGRGVGMDVVRRSIQGLGGRISISSEPGKGSKFTMSLPLTLAVLDGMVVTAAEQTLVAPLSAIVESLTPRTEDVHYIGGKDAVIRIRDIFVPLIDVGVALGFRETAIDPASGVAVLVESEGGGKAALLVEAIQGQRQVVIKSLEANYQQIDGVAAATILGDGRVALILDVDALVTTQRRKPAARPSEKRMAS</sequence>
<evidence type="ECO:0000256" key="9">
    <source>
        <dbReference type="ARBA" id="ARBA00022840"/>
    </source>
</evidence>
<dbReference type="PROSITE" id="PS50109">
    <property type="entry name" value="HIS_KIN"/>
    <property type="match status" value="1"/>
</dbReference>
<dbReference type="Pfam" id="PF02895">
    <property type="entry name" value="H-kinase_dim"/>
    <property type="match status" value="1"/>
</dbReference>
<keyword evidence="9" id="KW-0067">ATP-binding</keyword>
<dbReference type="Gene3D" id="1.10.287.560">
    <property type="entry name" value="Histidine kinase CheA-like, homodimeric domain"/>
    <property type="match status" value="1"/>
</dbReference>
<proteinExistence type="predicted"/>
<evidence type="ECO:0000259" key="14">
    <source>
        <dbReference type="PROSITE" id="PS50109"/>
    </source>
</evidence>
<evidence type="ECO:0000256" key="10">
    <source>
        <dbReference type="ARBA" id="ARBA00023012"/>
    </source>
</evidence>
<dbReference type="InterPro" id="IPR008207">
    <property type="entry name" value="Sig_transdc_His_kin_Hpt_dom"/>
</dbReference>
<dbReference type="SUPFAM" id="SSF55874">
    <property type="entry name" value="ATPase domain of HSP90 chaperone/DNA topoisomerase II/histidine kinase"/>
    <property type="match status" value="1"/>
</dbReference>
<dbReference type="Pfam" id="PF02518">
    <property type="entry name" value="HATPase_c"/>
    <property type="match status" value="1"/>
</dbReference>